<protein>
    <submittedName>
        <fullName evidence="1">Uncharacterized protein</fullName>
    </submittedName>
</protein>
<keyword evidence="2" id="KW-1185">Reference proteome</keyword>
<sequence length="95" mass="10410">MGLNALTAKGREDFCPGRLRRFATYQNLIADLTVADFEAIENDLEFVENNGQSVVNSLQSGVRHGMFNLLFDAAKNHGAEGVKTLSAISVFSFEI</sequence>
<dbReference type="Proteomes" id="UP000542776">
    <property type="component" value="Unassembled WGS sequence"/>
</dbReference>
<accession>A0A7W6EFS0</accession>
<comment type="caution">
    <text evidence="1">The sequence shown here is derived from an EMBL/GenBank/DDBJ whole genome shotgun (WGS) entry which is preliminary data.</text>
</comment>
<evidence type="ECO:0000313" key="1">
    <source>
        <dbReference type="EMBL" id="MBB3997860.1"/>
    </source>
</evidence>
<dbReference type="AlphaFoldDB" id="A0A7W6EFS0"/>
<organism evidence="1 2">
    <name type="scientific">Aureimonas pseudogalii</name>
    <dbReference type="NCBI Taxonomy" id="1744844"/>
    <lineage>
        <taxon>Bacteria</taxon>
        <taxon>Pseudomonadati</taxon>
        <taxon>Pseudomonadota</taxon>
        <taxon>Alphaproteobacteria</taxon>
        <taxon>Hyphomicrobiales</taxon>
        <taxon>Aurantimonadaceae</taxon>
        <taxon>Aureimonas</taxon>
    </lineage>
</organism>
<dbReference type="RefSeq" id="WP_183199416.1">
    <property type="nucleotide sequence ID" value="NZ_JACIEK010000003.1"/>
</dbReference>
<proteinExistence type="predicted"/>
<evidence type="ECO:0000313" key="2">
    <source>
        <dbReference type="Proteomes" id="UP000542776"/>
    </source>
</evidence>
<gene>
    <name evidence="1" type="ORF">GGR04_001698</name>
</gene>
<reference evidence="1 2" key="1">
    <citation type="submission" date="2020-08" db="EMBL/GenBank/DDBJ databases">
        <title>Genomic Encyclopedia of Type Strains, Phase IV (KMG-IV): sequencing the most valuable type-strain genomes for metagenomic binning, comparative biology and taxonomic classification.</title>
        <authorList>
            <person name="Goeker M."/>
        </authorList>
    </citation>
    <scope>NUCLEOTIDE SEQUENCE [LARGE SCALE GENOMIC DNA]</scope>
    <source>
        <strain evidence="1 2">DSM 102238</strain>
    </source>
</reference>
<dbReference type="EMBL" id="JACIEK010000003">
    <property type="protein sequence ID" value="MBB3997860.1"/>
    <property type="molecule type" value="Genomic_DNA"/>
</dbReference>
<name>A0A7W6EFS0_9HYPH</name>